<proteinExistence type="predicted"/>
<evidence type="ECO:0000256" key="1">
    <source>
        <dbReference type="SAM" id="Phobius"/>
    </source>
</evidence>
<reference evidence="3" key="1">
    <citation type="journal article" date="2019" name="Int. J. Syst. Evol. Microbiol.">
        <title>The Global Catalogue of Microorganisms (GCM) 10K type strain sequencing project: providing services to taxonomists for standard genome sequencing and annotation.</title>
        <authorList>
            <consortium name="The Broad Institute Genomics Platform"/>
            <consortium name="The Broad Institute Genome Sequencing Center for Infectious Disease"/>
            <person name="Wu L."/>
            <person name="Ma J."/>
        </authorList>
    </citation>
    <scope>NUCLEOTIDE SEQUENCE [LARGE SCALE GENOMIC DNA]</scope>
    <source>
        <strain evidence="3">KCTC 52344</strain>
    </source>
</reference>
<dbReference type="InterPro" id="IPR025250">
    <property type="entry name" value="DUF4199"/>
</dbReference>
<keyword evidence="3" id="KW-1185">Reference proteome</keyword>
<evidence type="ECO:0000313" key="2">
    <source>
        <dbReference type="EMBL" id="MFD2519733.1"/>
    </source>
</evidence>
<keyword evidence="1" id="KW-1133">Transmembrane helix</keyword>
<keyword evidence="1" id="KW-0812">Transmembrane</keyword>
<dbReference type="EMBL" id="JBHULC010000003">
    <property type="protein sequence ID" value="MFD2519733.1"/>
    <property type="molecule type" value="Genomic_DNA"/>
</dbReference>
<organism evidence="2 3">
    <name type="scientific">Emticicia soli</name>
    <dbReference type="NCBI Taxonomy" id="2027878"/>
    <lineage>
        <taxon>Bacteria</taxon>
        <taxon>Pseudomonadati</taxon>
        <taxon>Bacteroidota</taxon>
        <taxon>Cytophagia</taxon>
        <taxon>Cytophagales</taxon>
        <taxon>Leadbetterellaceae</taxon>
        <taxon>Emticicia</taxon>
    </lineage>
</organism>
<feature type="transmembrane region" description="Helical" evidence="1">
    <location>
        <begin position="75"/>
        <end position="98"/>
    </location>
</feature>
<accession>A0ABW5J2L7</accession>
<dbReference type="Proteomes" id="UP001597510">
    <property type="component" value="Unassembled WGS sequence"/>
</dbReference>
<dbReference type="RefSeq" id="WP_340236411.1">
    <property type="nucleotide sequence ID" value="NZ_JBBEWC010000006.1"/>
</dbReference>
<name>A0ABW5J2L7_9BACT</name>
<feature type="transmembrane region" description="Helical" evidence="1">
    <location>
        <begin position="142"/>
        <end position="167"/>
    </location>
</feature>
<sequence>MKRIIIVCGLIAGIIVSTFMVTSIGVCYTSGNFEGNIWVGYASMLLAFSLVFVGIKNYRDKYNNGTITFGKAFQIGLYISLIASSVYVLVWLIDYYVFVPDFMDKYTTHVIQEAKESGASAAEIQEKIKQVEESSKLYETPIGVILLTYMEILPIGLIVSLISALILKRKNVALV</sequence>
<gene>
    <name evidence="2" type="ORF">ACFSR2_02485</name>
</gene>
<evidence type="ECO:0000313" key="3">
    <source>
        <dbReference type="Proteomes" id="UP001597510"/>
    </source>
</evidence>
<comment type="caution">
    <text evidence="2">The sequence shown here is derived from an EMBL/GenBank/DDBJ whole genome shotgun (WGS) entry which is preliminary data.</text>
</comment>
<feature type="transmembrane region" description="Helical" evidence="1">
    <location>
        <begin position="7"/>
        <end position="31"/>
    </location>
</feature>
<protein>
    <submittedName>
        <fullName evidence="2">DUF4199 domain-containing protein</fullName>
    </submittedName>
</protein>
<dbReference type="Pfam" id="PF13858">
    <property type="entry name" value="DUF4199"/>
    <property type="match status" value="1"/>
</dbReference>
<feature type="transmembrane region" description="Helical" evidence="1">
    <location>
        <begin position="37"/>
        <end position="55"/>
    </location>
</feature>
<keyword evidence="1" id="KW-0472">Membrane</keyword>